<gene>
    <name evidence="1" type="ORF">WI372_05085</name>
</gene>
<dbReference type="InterPro" id="IPR027417">
    <property type="entry name" value="P-loop_NTPase"/>
</dbReference>
<evidence type="ECO:0000313" key="2">
    <source>
        <dbReference type="Proteomes" id="UP001484239"/>
    </source>
</evidence>
<dbReference type="SUPFAM" id="SSF53795">
    <property type="entry name" value="PEP carboxykinase-like"/>
    <property type="match status" value="1"/>
</dbReference>
<evidence type="ECO:0008006" key="3">
    <source>
        <dbReference type="Google" id="ProtNLM"/>
    </source>
</evidence>
<accession>A0ABU9E6J1</accession>
<comment type="caution">
    <text evidence="1">The sequence shown here is derived from an EMBL/GenBank/DDBJ whole genome shotgun (WGS) entry which is preliminary data.</text>
</comment>
<keyword evidence="2" id="KW-1185">Reference proteome</keyword>
<evidence type="ECO:0000313" key="1">
    <source>
        <dbReference type="EMBL" id="MEK9500343.1"/>
    </source>
</evidence>
<sequence>MTGAAFVDEMAASFQRAAEVCEPEETEIRLGSSRARLRCAGPALNRAFGLAFEHLAAAAPVSGSTNDALTVRLWDSASTGVQPPAPPWSEREFQARGEVGHDFGDDVRLSFRIDSGVLSVFEPSTNTAHCWVRDPDDLPPWEIAAPLRPILAWWAENTGRQLVHAASVGLDDGAVLLGARGGSGKSTTALACLEAGMLYLGDDYVLLEPGEPCRVSSLYSTAKLIPANLDDRLPRLREYVTGRHDAQQDKVTLSLFGAFPDQLVPSLPLRAILVPSVPESGLLALHPTSASVVLAALAPTTLFQLPNLGAKALARLGDFVTATPRYTLELDRELDRNVAVIRSLVAEGARA</sequence>
<dbReference type="RefSeq" id="WP_405275089.1">
    <property type="nucleotide sequence ID" value="NZ_CP144380.1"/>
</dbReference>
<organism evidence="1 2">
    <name type="scientific">Gaopeijia maritima</name>
    <dbReference type="NCBI Taxonomy" id="3119007"/>
    <lineage>
        <taxon>Bacteria</taxon>
        <taxon>Pseudomonadati</taxon>
        <taxon>Gemmatimonadota</taxon>
        <taxon>Longimicrobiia</taxon>
        <taxon>Gaopeijiales</taxon>
        <taxon>Gaopeijiaceae</taxon>
        <taxon>Gaopeijia</taxon>
    </lineage>
</organism>
<protein>
    <recommendedName>
        <fullName evidence="3">Serine kinase</fullName>
    </recommendedName>
</protein>
<dbReference type="Gene3D" id="3.40.50.300">
    <property type="entry name" value="P-loop containing nucleotide triphosphate hydrolases"/>
    <property type="match status" value="1"/>
</dbReference>
<proteinExistence type="predicted"/>
<reference evidence="1 2" key="1">
    <citation type="submission" date="2024-02" db="EMBL/GenBank/DDBJ databases">
        <title>A novel Gemmatimonadota bacterium.</title>
        <authorList>
            <person name="Du Z.-J."/>
            <person name="Ye Y.-Q."/>
        </authorList>
    </citation>
    <scope>NUCLEOTIDE SEQUENCE [LARGE SCALE GENOMIC DNA]</scope>
    <source>
        <strain evidence="1 2">DH-20</strain>
    </source>
</reference>
<dbReference type="Proteomes" id="UP001484239">
    <property type="component" value="Unassembled WGS sequence"/>
</dbReference>
<name>A0ABU9E6J1_9BACT</name>
<dbReference type="EMBL" id="JBBHLI010000002">
    <property type="protein sequence ID" value="MEK9500343.1"/>
    <property type="molecule type" value="Genomic_DNA"/>
</dbReference>